<feature type="region of interest" description="Disordered" evidence="2">
    <location>
        <begin position="110"/>
        <end position="157"/>
    </location>
</feature>
<evidence type="ECO:0000313" key="5">
    <source>
        <dbReference type="Proteomes" id="UP000254000"/>
    </source>
</evidence>
<accession>A0A369M5W8</accession>
<sequence length="495" mass="51282">MGTLMIEHANAMPAPTWHRLGVNDVDIELPDDLAFARQVEVQCAEGLLGDEGAFDAALLSMADSFPVAATPSAAAGDLGEQPAMRAADHLPMAAQGLRDQPVACAADQGLSPVEPASVPTSAAHQVDDPASLSAAMESGGSAAHQVDDPAAPPAAMEDGTTAMEGEAAALEEPALSFYQQQALEARYLAPADVFASGMGDEAREYLEFAAGEPIVLATRPGERTCATVRVEGVDGAVNAAAIDVVAAPGSSLSLAIALDSPAPGAGVVGTRLRVFAGADARVDIVSTQTLDDSWTALDDAGIVLDERARVQLRQTVLGAGRSYTGLDADVRGDDARLDIDTRYLGHAAQQRDFNYVAHQRGRRTVCNLDANGVLAGESEKTLRGTIELVHGCKGSIGSEQETVLLADERVANRTVPVILCDEDDVAGNHGATIGHVAPKQLFYLASRGISPDDAERLFIAAAFEEAAIGAPDERTRAAVARLAAARGIALEEAVA</sequence>
<evidence type="ECO:0000256" key="2">
    <source>
        <dbReference type="SAM" id="MobiDB-lite"/>
    </source>
</evidence>
<comment type="caution">
    <text evidence="4">The sequence shown here is derived from an EMBL/GenBank/DDBJ whole genome shotgun (WGS) entry which is preliminary data.</text>
</comment>
<dbReference type="Pfam" id="PF01458">
    <property type="entry name" value="SUFBD_core"/>
    <property type="match status" value="1"/>
</dbReference>
<name>A0A369M5W8_9ACTN</name>
<dbReference type="InterPro" id="IPR000825">
    <property type="entry name" value="SUF_FeS_clus_asmbl_SufBD_core"/>
</dbReference>
<comment type="similarity">
    <text evidence="1">Belongs to the iron-sulfur cluster assembly SufBD family.</text>
</comment>
<dbReference type="GO" id="GO:0016226">
    <property type="term" value="P:iron-sulfur cluster assembly"/>
    <property type="evidence" value="ECO:0007669"/>
    <property type="project" value="InterPro"/>
</dbReference>
<organism evidence="4 5">
    <name type="scientific">Gordonibacter pamelaeae</name>
    <dbReference type="NCBI Taxonomy" id="471189"/>
    <lineage>
        <taxon>Bacteria</taxon>
        <taxon>Bacillati</taxon>
        <taxon>Actinomycetota</taxon>
        <taxon>Coriobacteriia</taxon>
        <taxon>Eggerthellales</taxon>
        <taxon>Eggerthellaceae</taxon>
        <taxon>Gordonibacter</taxon>
    </lineage>
</organism>
<evidence type="ECO:0000256" key="1">
    <source>
        <dbReference type="ARBA" id="ARBA00043967"/>
    </source>
</evidence>
<gene>
    <name evidence="4" type="ORF">C1877_03495</name>
</gene>
<feature type="domain" description="SUF system FeS cluster assembly SufBD core" evidence="3">
    <location>
        <begin position="236"/>
        <end position="461"/>
    </location>
</feature>
<evidence type="ECO:0000259" key="3">
    <source>
        <dbReference type="Pfam" id="PF01458"/>
    </source>
</evidence>
<dbReference type="EMBL" id="PPTS01000002">
    <property type="protein sequence ID" value="RDB66269.1"/>
    <property type="molecule type" value="Genomic_DNA"/>
</dbReference>
<reference evidence="4 5" key="1">
    <citation type="journal article" date="2018" name="Elife">
        <title>Discovery and characterization of a prevalent human gut bacterial enzyme sufficient for the inactivation of a family of plant toxins.</title>
        <authorList>
            <person name="Koppel N."/>
            <person name="Bisanz J.E."/>
            <person name="Pandelia M.E."/>
            <person name="Turnbaugh P.J."/>
            <person name="Balskus E.P."/>
        </authorList>
    </citation>
    <scope>NUCLEOTIDE SEQUENCE [LARGE SCALE GENOMIC DNA]</scope>
    <source>
        <strain evidence="4 5">3C</strain>
    </source>
</reference>
<dbReference type="Proteomes" id="UP000254000">
    <property type="component" value="Unassembled WGS sequence"/>
</dbReference>
<dbReference type="OrthoDB" id="9803529at2"/>
<proteinExistence type="inferred from homology"/>
<dbReference type="AlphaFoldDB" id="A0A369M5W8"/>
<dbReference type="InterPro" id="IPR055346">
    <property type="entry name" value="Fe-S_cluster_assembly_SufBD"/>
</dbReference>
<dbReference type="GeneID" id="78358777"/>
<dbReference type="PANTHER" id="PTHR30508:SF1">
    <property type="entry name" value="UPF0051 PROTEIN ABCI8, CHLOROPLASTIC-RELATED"/>
    <property type="match status" value="1"/>
</dbReference>
<dbReference type="PANTHER" id="PTHR30508">
    <property type="entry name" value="FES CLUSTER ASSEMBLY PROTEIN SUF"/>
    <property type="match status" value="1"/>
</dbReference>
<dbReference type="SUPFAM" id="SSF101960">
    <property type="entry name" value="Stabilizer of iron transporter SufD"/>
    <property type="match status" value="1"/>
</dbReference>
<evidence type="ECO:0000313" key="4">
    <source>
        <dbReference type="EMBL" id="RDB66269.1"/>
    </source>
</evidence>
<protein>
    <submittedName>
        <fullName evidence="4">ABC transporter permease</fullName>
    </submittedName>
</protein>
<dbReference type="RefSeq" id="WP_114568384.1">
    <property type="nucleotide sequence ID" value="NZ_CABMMS010000002.1"/>
</dbReference>
<keyword evidence="5" id="KW-1185">Reference proteome</keyword>
<dbReference type="InterPro" id="IPR037284">
    <property type="entry name" value="SUF_FeS_clus_asmbl_SufBD_sf"/>
</dbReference>